<dbReference type="InterPro" id="IPR043144">
    <property type="entry name" value="Mal/L-sulf/L-lact_DH-like_ah"/>
</dbReference>
<dbReference type="PANTHER" id="PTHR11091:SF3">
    <property type="entry name" value="2,3-DIKETO-L-GULONATE REDUCTASE"/>
    <property type="match status" value="1"/>
</dbReference>
<reference evidence="2 3" key="1">
    <citation type="submission" date="2023-05" db="EMBL/GenBank/DDBJ databases">
        <title>Novel species of genus Flectobacillus isolated from stream in China.</title>
        <authorList>
            <person name="Lu H."/>
        </authorList>
    </citation>
    <scope>NUCLEOTIDE SEQUENCE [LARGE SCALE GENOMIC DNA]</scope>
    <source>
        <strain evidence="2 3">DC10W</strain>
    </source>
</reference>
<dbReference type="GO" id="GO:0047559">
    <property type="term" value="F:3-dehydro-L-gulonate 2-dehydrogenase activity"/>
    <property type="evidence" value="ECO:0007669"/>
    <property type="project" value="UniProtKB-EC"/>
</dbReference>
<name>A0ABT6YLZ3_9BACT</name>
<evidence type="ECO:0000313" key="3">
    <source>
        <dbReference type="Proteomes" id="UP001236569"/>
    </source>
</evidence>
<dbReference type="InterPro" id="IPR003767">
    <property type="entry name" value="Malate/L-lactate_DH-like"/>
</dbReference>
<evidence type="ECO:0000313" key="2">
    <source>
        <dbReference type="EMBL" id="MDI9864221.1"/>
    </source>
</evidence>
<dbReference type="Pfam" id="PF02615">
    <property type="entry name" value="Ldh_2"/>
    <property type="match status" value="1"/>
</dbReference>
<dbReference type="InterPro" id="IPR043143">
    <property type="entry name" value="Mal/L-sulf/L-lact_DH-like_NADP"/>
</dbReference>
<dbReference type="RefSeq" id="WP_283369429.1">
    <property type="nucleotide sequence ID" value="NZ_JASHID010000004.1"/>
</dbReference>
<dbReference type="Gene3D" id="1.10.1530.10">
    <property type="match status" value="1"/>
</dbReference>
<sequence length="340" mass="37379">MTEIKQVFISAEKMQQTFKKILLKHQFSLKNADECATIFTANSLDGIYTHGVNRFPRFVQYIQKGYVLPQNKPSRSHVFGGIEQWDGNLGSGPNNAKFATERVMKLAKKHGIGCVAMANTNHWMRGGAYGRQAAKEGFVFIGWTNTTANMPAWGATNPKLGNNPIVFATPYGEDALVLDMAMSQYSFGAMELAVMRGENLSVVGGYDKEGNITNEPQLILDSWRSLPVGFWKGAGLSFLLDVLTTILSNGLATHQISQKPAEMACSQVFIAIDLSKLPNHSSIAQTIEGIIHDYKTSVPMQEGSSVSYPGERVLTTRKKNAEHGIPVLATVWEEVLSFLT</sequence>
<dbReference type="Gene3D" id="3.30.1370.60">
    <property type="entry name" value="Hypothetical oxidoreductase yiak, domain 2"/>
    <property type="match status" value="1"/>
</dbReference>
<gene>
    <name evidence="2" type="primary">yiaK</name>
    <name evidence="2" type="ORF">QM480_07790</name>
</gene>
<protein>
    <submittedName>
        <fullName evidence="2">3-dehydro-L-gulonate 2-dehydrogenase</fullName>
        <ecNumber evidence="2">1.1.1.130</ecNumber>
    </submittedName>
</protein>
<keyword evidence="3" id="KW-1185">Reference proteome</keyword>
<evidence type="ECO:0000256" key="1">
    <source>
        <dbReference type="ARBA" id="ARBA00023002"/>
    </source>
</evidence>
<dbReference type="SUPFAM" id="SSF89733">
    <property type="entry name" value="L-sulfolactate dehydrogenase-like"/>
    <property type="match status" value="1"/>
</dbReference>
<dbReference type="NCBIfam" id="NF009750">
    <property type="entry name" value="PRK13260.1"/>
    <property type="match status" value="1"/>
</dbReference>
<dbReference type="InterPro" id="IPR036111">
    <property type="entry name" value="Mal/L-sulfo/L-lacto_DH-like_sf"/>
</dbReference>
<proteinExistence type="predicted"/>
<organism evidence="2 3">
    <name type="scientific">Flectobacillus longus</name>
    <dbReference type="NCBI Taxonomy" id="2984207"/>
    <lineage>
        <taxon>Bacteria</taxon>
        <taxon>Pseudomonadati</taxon>
        <taxon>Bacteroidota</taxon>
        <taxon>Cytophagia</taxon>
        <taxon>Cytophagales</taxon>
        <taxon>Flectobacillaceae</taxon>
        <taxon>Flectobacillus</taxon>
    </lineage>
</organism>
<dbReference type="EMBL" id="JASHID010000004">
    <property type="protein sequence ID" value="MDI9864221.1"/>
    <property type="molecule type" value="Genomic_DNA"/>
</dbReference>
<keyword evidence="1 2" id="KW-0560">Oxidoreductase</keyword>
<dbReference type="Proteomes" id="UP001236569">
    <property type="component" value="Unassembled WGS sequence"/>
</dbReference>
<dbReference type="EC" id="1.1.1.130" evidence="2"/>
<comment type="caution">
    <text evidence="2">The sequence shown here is derived from an EMBL/GenBank/DDBJ whole genome shotgun (WGS) entry which is preliminary data.</text>
</comment>
<dbReference type="PANTHER" id="PTHR11091">
    <property type="entry name" value="OXIDOREDUCTASE-RELATED"/>
    <property type="match status" value="1"/>
</dbReference>
<accession>A0ABT6YLZ3</accession>